<dbReference type="InterPro" id="IPR008972">
    <property type="entry name" value="Cupredoxin"/>
</dbReference>
<evidence type="ECO:0008006" key="5">
    <source>
        <dbReference type="Google" id="ProtNLM"/>
    </source>
</evidence>
<dbReference type="AlphaFoldDB" id="A0A6P1CSW4"/>
<sequence>MTRARRYCALILLAGATLLACSTTQEPSTPAPASTPAASATDTPGADGLVIEMTIAGGSVTPVNARLDASVGQPIRLVVDSDTEEELHVHATPEHTFAVVPGAGQRFEFTVEVPGRVEIELHGSHRTVATVDVRP</sequence>
<reference evidence="3 4" key="1">
    <citation type="submission" date="2020-01" db="EMBL/GenBank/DDBJ databases">
        <title>Genetics and antimicrobial susceptibilities of Nocardia species isolated from the soil; a comparison with species isolated from humans.</title>
        <authorList>
            <person name="Carrasco G."/>
            <person name="Monzon S."/>
            <person name="Sansegundo M."/>
            <person name="Garcia E."/>
            <person name="Garrido N."/>
            <person name="Medina M.J."/>
            <person name="Villalon P."/>
            <person name="Ramirez-Arocha A.C."/>
            <person name="Jimenez P."/>
            <person name="Cuesta I."/>
            <person name="Valdezate S."/>
        </authorList>
    </citation>
    <scope>NUCLEOTIDE SEQUENCE [LARGE SCALE GENOMIC DNA]</scope>
    <source>
        <strain evidence="3 4">CNM20110626</strain>
    </source>
</reference>
<accession>A0A6P1CSW4</accession>
<dbReference type="EMBL" id="JAAGVB010000028">
    <property type="protein sequence ID" value="NEW34494.1"/>
    <property type="molecule type" value="Genomic_DNA"/>
</dbReference>
<evidence type="ECO:0000256" key="1">
    <source>
        <dbReference type="SAM" id="MobiDB-lite"/>
    </source>
</evidence>
<keyword evidence="2" id="KW-0732">Signal</keyword>
<feature type="chain" id="PRO_5038532939" description="EfeO-type cupredoxin-like domain-containing protein" evidence="2">
    <location>
        <begin position="21"/>
        <end position="135"/>
    </location>
</feature>
<comment type="caution">
    <text evidence="3">The sequence shown here is derived from an EMBL/GenBank/DDBJ whole genome shotgun (WGS) entry which is preliminary data.</text>
</comment>
<feature type="signal peptide" evidence="2">
    <location>
        <begin position="1"/>
        <end position="20"/>
    </location>
</feature>
<dbReference type="RefSeq" id="WP_163845757.1">
    <property type="nucleotide sequence ID" value="NZ_JAAGVB010000028.1"/>
</dbReference>
<dbReference type="Proteomes" id="UP000471166">
    <property type="component" value="Unassembled WGS sequence"/>
</dbReference>
<feature type="region of interest" description="Disordered" evidence="1">
    <location>
        <begin position="24"/>
        <end position="45"/>
    </location>
</feature>
<dbReference type="SUPFAM" id="SSF49503">
    <property type="entry name" value="Cupredoxins"/>
    <property type="match status" value="1"/>
</dbReference>
<name>A0A6P1CSW4_9NOCA</name>
<evidence type="ECO:0000313" key="3">
    <source>
        <dbReference type="EMBL" id="NEW34494.1"/>
    </source>
</evidence>
<evidence type="ECO:0000313" key="4">
    <source>
        <dbReference type="Proteomes" id="UP000471166"/>
    </source>
</evidence>
<dbReference type="PROSITE" id="PS51257">
    <property type="entry name" value="PROKAR_LIPOPROTEIN"/>
    <property type="match status" value="1"/>
</dbReference>
<protein>
    <recommendedName>
        <fullName evidence="5">EfeO-type cupredoxin-like domain-containing protein</fullName>
    </recommendedName>
</protein>
<gene>
    <name evidence="3" type="ORF">GV791_18300</name>
</gene>
<evidence type="ECO:0000256" key="2">
    <source>
        <dbReference type="SAM" id="SignalP"/>
    </source>
</evidence>
<dbReference type="Gene3D" id="2.60.40.420">
    <property type="entry name" value="Cupredoxins - blue copper proteins"/>
    <property type="match status" value="1"/>
</dbReference>
<proteinExistence type="predicted"/>
<organism evidence="3 4">
    <name type="scientific">Nocardia cyriacigeorgica</name>
    <dbReference type="NCBI Taxonomy" id="135487"/>
    <lineage>
        <taxon>Bacteria</taxon>
        <taxon>Bacillati</taxon>
        <taxon>Actinomycetota</taxon>
        <taxon>Actinomycetes</taxon>
        <taxon>Mycobacteriales</taxon>
        <taxon>Nocardiaceae</taxon>
        <taxon>Nocardia</taxon>
    </lineage>
</organism>